<evidence type="ECO:0000313" key="2">
    <source>
        <dbReference type="Proteomes" id="UP001353858"/>
    </source>
</evidence>
<proteinExistence type="predicted"/>
<organism evidence="1 2">
    <name type="scientific">Aquatica leii</name>
    <dbReference type="NCBI Taxonomy" id="1421715"/>
    <lineage>
        <taxon>Eukaryota</taxon>
        <taxon>Metazoa</taxon>
        <taxon>Ecdysozoa</taxon>
        <taxon>Arthropoda</taxon>
        <taxon>Hexapoda</taxon>
        <taxon>Insecta</taxon>
        <taxon>Pterygota</taxon>
        <taxon>Neoptera</taxon>
        <taxon>Endopterygota</taxon>
        <taxon>Coleoptera</taxon>
        <taxon>Polyphaga</taxon>
        <taxon>Elateriformia</taxon>
        <taxon>Elateroidea</taxon>
        <taxon>Lampyridae</taxon>
        <taxon>Luciolinae</taxon>
        <taxon>Aquatica</taxon>
    </lineage>
</organism>
<dbReference type="GO" id="GO:0000166">
    <property type="term" value="F:nucleotide binding"/>
    <property type="evidence" value="ECO:0007669"/>
    <property type="project" value="InterPro"/>
</dbReference>
<comment type="caution">
    <text evidence="1">The sequence shown here is derived from an EMBL/GenBank/DDBJ whole genome shotgun (WGS) entry which is preliminary data.</text>
</comment>
<accession>A0AAN7QND0</accession>
<gene>
    <name evidence="1" type="ORF">RN001_002204</name>
</gene>
<dbReference type="InterPro" id="IPR050062">
    <property type="entry name" value="Pro-tRNA_synthetase"/>
</dbReference>
<dbReference type="Gene3D" id="3.10.20.30">
    <property type="match status" value="1"/>
</dbReference>
<name>A0AAN7QND0_9COLE</name>
<dbReference type="PANTHER" id="PTHR42753:SF9">
    <property type="entry name" value="LARGE RIBOSOMAL SUBUNIT PROTEIN ML39"/>
    <property type="match status" value="1"/>
</dbReference>
<dbReference type="InterPro" id="IPR012675">
    <property type="entry name" value="Beta-grasp_dom_sf"/>
</dbReference>
<evidence type="ECO:0000313" key="1">
    <source>
        <dbReference type="EMBL" id="KAK4885933.1"/>
    </source>
</evidence>
<dbReference type="GO" id="GO:0005739">
    <property type="term" value="C:mitochondrion"/>
    <property type="evidence" value="ECO:0007669"/>
    <property type="project" value="TreeGrafter"/>
</dbReference>
<dbReference type="GO" id="GO:0003723">
    <property type="term" value="F:RNA binding"/>
    <property type="evidence" value="ECO:0007669"/>
    <property type="project" value="TreeGrafter"/>
</dbReference>
<dbReference type="SUPFAM" id="SSF55186">
    <property type="entry name" value="ThrRS/AlaRS common domain"/>
    <property type="match status" value="1"/>
</dbReference>
<dbReference type="EMBL" id="JARPUR010000001">
    <property type="protein sequence ID" value="KAK4885933.1"/>
    <property type="molecule type" value="Genomic_DNA"/>
</dbReference>
<dbReference type="Proteomes" id="UP001353858">
    <property type="component" value="Unassembled WGS sequence"/>
</dbReference>
<protein>
    <recommendedName>
        <fullName evidence="3">39S ribosomal protein L39, mitochondrial</fullName>
    </recommendedName>
</protein>
<dbReference type="CDD" id="cd01667">
    <property type="entry name" value="TGS_ThrRS"/>
    <property type="match status" value="1"/>
</dbReference>
<reference evidence="2" key="1">
    <citation type="submission" date="2023-01" db="EMBL/GenBank/DDBJ databases">
        <title>Key to firefly adult light organ development and bioluminescence: homeobox transcription factors regulate luciferase expression and transportation to peroxisome.</title>
        <authorList>
            <person name="Fu X."/>
        </authorList>
    </citation>
    <scope>NUCLEOTIDE SEQUENCE [LARGE SCALE GENOMIC DNA]</scope>
</reference>
<dbReference type="PANTHER" id="PTHR42753">
    <property type="entry name" value="MITOCHONDRIAL RIBOSOME PROTEIN L39/PROLYL-TRNA LIGASE FAMILY MEMBER"/>
    <property type="match status" value="1"/>
</dbReference>
<sequence>MNFNLLIQKQLFCSLTKCYNQKASQRLLSGTTEEAKRQSELFFLESKRQKEAIGRIEKINVNYVGVPENALLLMNKNLSTPFDCAKHLGEVVANRSALALINGETIWHMHRPIPESCSLELLHYNITQPAVVNKAFWRTCSFILGAVINNAFKENVHVQLHSFPSPNVRSGSFIYDAQISLEDWTPNENELKVLSSEMVKFSQQGYQIRSLDVSVDFALLIFKNNEHKTRQIPNIAASNGGKVTLFKAGDHVDISKGPMITNTNHLGRITVANVFKLNTDIPGGPIYRFQGVALPRSIILNHVAYSIIEERAKKMNSARIPCLQGVSEEESGYIKPTIG</sequence>
<dbReference type="AlphaFoldDB" id="A0AAN7QND0"/>
<evidence type="ECO:0008006" key="3">
    <source>
        <dbReference type="Google" id="ProtNLM"/>
    </source>
</evidence>
<keyword evidence="2" id="KW-1185">Reference proteome</keyword>
<dbReference type="Gene3D" id="3.30.980.10">
    <property type="entry name" value="Threonyl-trna Synthetase, Chain A, domain 2"/>
    <property type="match status" value="1"/>
</dbReference>
<dbReference type="InterPro" id="IPR018163">
    <property type="entry name" value="Thr/Ala-tRNA-synth_IIc_edit"/>
</dbReference>